<protein>
    <submittedName>
        <fullName evidence="3">Phosphatidylinositol 4-phosphate 3-kinase C2 domain-containing subunit gamma</fullName>
    </submittedName>
</protein>
<dbReference type="PROSITE" id="PS50004">
    <property type="entry name" value="C2"/>
    <property type="match status" value="1"/>
</dbReference>
<evidence type="ECO:0000313" key="3">
    <source>
        <dbReference type="EMBL" id="GAB0177127.1"/>
    </source>
</evidence>
<dbReference type="InterPro" id="IPR036871">
    <property type="entry name" value="PX_dom_sf"/>
</dbReference>
<dbReference type="SMART" id="SM00239">
    <property type="entry name" value="C2"/>
    <property type="match status" value="1"/>
</dbReference>
<dbReference type="Gene3D" id="2.60.40.150">
    <property type="entry name" value="C2 domain"/>
    <property type="match status" value="1"/>
</dbReference>
<dbReference type="SUPFAM" id="SSF64268">
    <property type="entry name" value="PX domain"/>
    <property type="match status" value="1"/>
</dbReference>
<gene>
    <name evidence="3" type="ORF">GRJ2_000177900</name>
</gene>
<dbReference type="InterPro" id="IPR035892">
    <property type="entry name" value="C2_domain_sf"/>
</dbReference>
<dbReference type="PANTHER" id="PTHR45716">
    <property type="entry name" value="BITESIZE, ISOFORM I"/>
    <property type="match status" value="1"/>
</dbReference>
<name>A0ABC9VZB0_GRUJA</name>
<evidence type="ECO:0000259" key="2">
    <source>
        <dbReference type="PROSITE" id="PS50004"/>
    </source>
</evidence>
<organism evidence="3 4">
    <name type="scientific">Grus japonensis</name>
    <name type="common">Japanese crane</name>
    <name type="synonym">Red-crowned crane</name>
    <dbReference type="NCBI Taxonomy" id="30415"/>
    <lineage>
        <taxon>Eukaryota</taxon>
        <taxon>Metazoa</taxon>
        <taxon>Chordata</taxon>
        <taxon>Craniata</taxon>
        <taxon>Vertebrata</taxon>
        <taxon>Euteleostomi</taxon>
        <taxon>Archelosauria</taxon>
        <taxon>Archosauria</taxon>
        <taxon>Dinosauria</taxon>
        <taxon>Saurischia</taxon>
        <taxon>Theropoda</taxon>
        <taxon>Coelurosauria</taxon>
        <taxon>Aves</taxon>
        <taxon>Neognathae</taxon>
        <taxon>Neoaves</taxon>
        <taxon>Gruiformes</taxon>
        <taxon>Gruidae</taxon>
        <taxon>Grus</taxon>
    </lineage>
</organism>
<dbReference type="PANTHER" id="PTHR45716:SF2">
    <property type="entry name" value="BITESIZE, ISOFORM I"/>
    <property type="match status" value="1"/>
</dbReference>
<dbReference type="AlphaFoldDB" id="A0ABC9VZB0"/>
<dbReference type="FunFam" id="2.60.40.150:FF:000125">
    <property type="entry name" value="Phosphatidylinositol-4-phosphate 3-kinase catalytic subunit type 2 gamma"/>
    <property type="match status" value="1"/>
</dbReference>
<keyword evidence="4" id="KW-1185">Reference proteome</keyword>
<dbReference type="Proteomes" id="UP001623348">
    <property type="component" value="Unassembled WGS sequence"/>
</dbReference>
<sequence length="199" mass="22321">MSSVLGEAHRRTSRETSLEDSLQENLEHKRVKDLNLYLKQLLSGSRKLANNELVLSFFLNCCKNTLAEDSSSVTLGPQSTDHKPGVQLVISYESTRLTVMLKHMRNIRLPDGSAPSAHAEFYLLPDPYEVSRRKTRTAPKSSDPTYNEIVVYDKVTELKGHILKLVVKSKGTFVGAVNIPLSSVHLNEEKWYPLGNSVI</sequence>
<dbReference type="Pfam" id="PF00168">
    <property type="entry name" value="C2"/>
    <property type="match status" value="1"/>
</dbReference>
<evidence type="ECO:0000313" key="4">
    <source>
        <dbReference type="Proteomes" id="UP001623348"/>
    </source>
</evidence>
<feature type="domain" description="C2" evidence="2">
    <location>
        <begin position="82"/>
        <end position="199"/>
    </location>
</feature>
<dbReference type="SUPFAM" id="SSF49562">
    <property type="entry name" value="C2 domain (Calcium/lipid-binding domain, CaLB)"/>
    <property type="match status" value="1"/>
</dbReference>
<feature type="region of interest" description="Disordered" evidence="1">
    <location>
        <begin position="1"/>
        <end position="21"/>
    </location>
</feature>
<accession>A0ABC9VZB0</accession>
<proteinExistence type="predicted"/>
<feature type="compositionally biased region" description="Basic and acidic residues" evidence="1">
    <location>
        <begin position="7"/>
        <end position="17"/>
    </location>
</feature>
<evidence type="ECO:0000256" key="1">
    <source>
        <dbReference type="SAM" id="MobiDB-lite"/>
    </source>
</evidence>
<reference evidence="3 4" key="1">
    <citation type="submission" date="2024-06" db="EMBL/GenBank/DDBJ databases">
        <title>The draft genome of Grus japonensis, version 3.</title>
        <authorList>
            <person name="Nabeshima K."/>
            <person name="Suzuki S."/>
            <person name="Onuma M."/>
        </authorList>
    </citation>
    <scope>NUCLEOTIDE SEQUENCE [LARGE SCALE GENOMIC DNA]</scope>
    <source>
        <strain evidence="3 4">451A</strain>
    </source>
</reference>
<dbReference type="EMBL" id="BAAFJT010000001">
    <property type="protein sequence ID" value="GAB0177127.1"/>
    <property type="molecule type" value="Genomic_DNA"/>
</dbReference>
<dbReference type="InterPro" id="IPR000008">
    <property type="entry name" value="C2_dom"/>
</dbReference>
<comment type="caution">
    <text evidence="3">The sequence shown here is derived from an EMBL/GenBank/DDBJ whole genome shotgun (WGS) entry which is preliminary data.</text>
</comment>